<dbReference type="Proteomes" id="UP000426265">
    <property type="component" value="Unassembled WGS sequence"/>
</dbReference>
<protein>
    <submittedName>
        <fullName evidence="1">Uncharacterized protein</fullName>
    </submittedName>
</protein>
<sequence length="60" mass="7014">MGKSHALEELLYSLKRTQTSSQPAFLFLRQQGTRTNQLFRIRKQPKRLVEPNEAVTLTQQ</sequence>
<evidence type="ECO:0000313" key="2">
    <source>
        <dbReference type="Proteomes" id="UP000426265"/>
    </source>
</evidence>
<proteinExistence type="predicted"/>
<accession>A0A654EF42</accession>
<evidence type="ECO:0000313" key="1">
    <source>
        <dbReference type="EMBL" id="VYS47973.1"/>
    </source>
</evidence>
<dbReference type="EMBL" id="CACRSJ010000104">
    <property type="protein sequence ID" value="VYS47973.1"/>
    <property type="molecule type" value="Genomic_DNA"/>
</dbReference>
<gene>
    <name evidence="1" type="ORF">AN1_LOCUS3457</name>
</gene>
<organism evidence="1 2">
    <name type="scientific">Arabidopsis thaliana</name>
    <name type="common">Mouse-ear cress</name>
    <dbReference type="NCBI Taxonomy" id="3702"/>
    <lineage>
        <taxon>Eukaryota</taxon>
        <taxon>Viridiplantae</taxon>
        <taxon>Streptophyta</taxon>
        <taxon>Embryophyta</taxon>
        <taxon>Tracheophyta</taxon>
        <taxon>Spermatophyta</taxon>
        <taxon>Magnoliopsida</taxon>
        <taxon>eudicotyledons</taxon>
        <taxon>Gunneridae</taxon>
        <taxon>Pentapetalae</taxon>
        <taxon>rosids</taxon>
        <taxon>malvids</taxon>
        <taxon>Brassicales</taxon>
        <taxon>Brassicaceae</taxon>
        <taxon>Camelineae</taxon>
        <taxon>Arabidopsis</taxon>
    </lineage>
</organism>
<reference evidence="1 2" key="1">
    <citation type="submission" date="2019-11" db="EMBL/GenBank/DDBJ databases">
        <authorList>
            <person name="Jiao W.-B."/>
            <person name="Schneeberger K."/>
        </authorList>
    </citation>
    <scope>NUCLEOTIDE SEQUENCE [LARGE SCALE GENOMIC DNA]</scope>
    <source>
        <strain evidence="2">cv. An-1</strain>
    </source>
</reference>
<name>A0A654EF42_ARATH</name>
<dbReference type="AlphaFoldDB" id="A0A654EF42"/>